<dbReference type="UniPathway" id="UPA00148">
    <property type="reaction ID" value="UER00227"/>
</dbReference>
<dbReference type="GO" id="GO:0032259">
    <property type="term" value="P:methylation"/>
    <property type="evidence" value="ECO:0007669"/>
    <property type="project" value="UniProtKB-KW"/>
</dbReference>
<dbReference type="Pfam" id="PF01888">
    <property type="entry name" value="CbiD"/>
    <property type="match status" value="1"/>
</dbReference>
<comment type="function">
    <text evidence="5">Catalyzes the methylation of C-1 in cobalt-precorrin-5B to form cobalt-precorrin-6A.</text>
</comment>
<comment type="caution">
    <text evidence="6">The sequence shown here is derived from an EMBL/GenBank/DDBJ whole genome shotgun (WGS) entry which is preliminary data.</text>
</comment>
<name>G9X1M8_9FIRM</name>
<dbReference type="HOGENOM" id="CLU_041273_1_0_9"/>
<comment type="similarity">
    <text evidence="5">Belongs to the CbiD family.</text>
</comment>
<evidence type="ECO:0000256" key="1">
    <source>
        <dbReference type="ARBA" id="ARBA00022573"/>
    </source>
</evidence>
<evidence type="ECO:0000313" key="6">
    <source>
        <dbReference type="EMBL" id="EHL13001.1"/>
    </source>
</evidence>
<dbReference type="EMBL" id="AFZE01000045">
    <property type="protein sequence ID" value="EHL13001.1"/>
    <property type="molecule type" value="Genomic_DNA"/>
</dbReference>
<accession>G9X1M8</accession>
<dbReference type="PANTHER" id="PTHR35863">
    <property type="entry name" value="COBALT-PRECORRIN-5B C(1)-METHYLTRANSFERASE"/>
    <property type="match status" value="1"/>
</dbReference>
<dbReference type="RefSeq" id="WP_009524538.1">
    <property type="nucleotide sequence ID" value="NZ_JH414547.1"/>
</dbReference>
<dbReference type="InterPro" id="IPR036074">
    <property type="entry name" value="CbiD_sf"/>
</dbReference>
<evidence type="ECO:0000256" key="3">
    <source>
        <dbReference type="ARBA" id="ARBA00022679"/>
    </source>
</evidence>
<dbReference type="AlphaFoldDB" id="G9X1M8"/>
<keyword evidence="4 5" id="KW-0949">S-adenosyl-L-methionine</keyword>
<dbReference type="EC" id="2.1.1.195" evidence="5"/>
<keyword evidence="2 5" id="KW-0489">Methyltransferase</keyword>
<evidence type="ECO:0000256" key="2">
    <source>
        <dbReference type="ARBA" id="ARBA00022603"/>
    </source>
</evidence>
<sequence>MDNSIKKNLEEFYENQLGYVDSNGKKLRRGITTGTVATAVSKAGALYFLEQKELKSIELTLHDNKNIQVLLERYEIKKDEVTVYSRKYAGDDIDATNLALIYAKVNKRNDKNINITGGKGVGVVTRKGLDANIGQSAINSKPKENIIREIKSITDMGFDIEICVENGEEIAKKTFNERLGIIGGISIIGTTGIVEPMSVEAMKSSISKEINVKVQNSDNIVLAFGNMGEKALNLMGISSEKICICSNYIGYALEQITTYNHIKKVLIAGNFGKAVKLAGGIFNTHSHIADAKNEIIVANLALMKAPYELLNLVINSNTTRQVNEYIKEYSFEKVYDILAQKASQKCEISTKNQFKTYVLMLDYDNNKLNDLTNIDDFK</sequence>
<dbReference type="Gene3D" id="3.30.2110.10">
    <property type="entry name" value="CbiD-like"/>
    <property type="match status" value="1"/>
</dbReference>
<comment type="pathway">
    <text evidence="5">Cofactor biosynthesis; adenosylcobalamin biosynthesis; cob(II)yrinate a,c-diamide from sirohydrochlorin (anaerobic route): step 6/10.</text>
</comment>
<comment type="catalytic activity">
    <reaction evidence="5">
        <text>Co-precorrin-5B + S-adenosyl-L-methionine = Co-precorrin-6A + S-adenosyl-L-homocysteine</text>
        <dbReference type="Rhea" id="RHEA:26285"/>
        <dbReference type="ChEBI" id="CHEBI:57856"/>
        <dbReference type="ChEBI" id="CHEBI:59789"/>
        <dbReference type="ChEBI" id="CHEBI:60063"/>
        <dbReference type="ChEBI" id="CHEBI:60064"/>
        <dbReference type="EC" id="2.1.1.195"/>
    </reaction>
</comment>
<evidence type="ECO:0000256" key="4">
    <source>
        <dbReference type="ARBA" id="ARBA00022691"/>
    </source>
</evidence>
<evidence type="ECO:0000256" key="5">
    <source>
        <dbReference type="HAMAP-Rule" id="MF_00787"/>
    </source>
</evidence>
<gene>
    <name evidence="5" type="primary">cbiD</name>
    <name evidence="6" type="ORF">HMPREF9629_00301</name>
</gene>
<dbReference type="Proteomes" id="UP000006437">
    <property type="component" value="Unassembled WGS sequence"/>
</dbReference>
<protein>
    <recommendedName>
        <fullName evidence="5">Cobalt-precorrin-5B C(1)-methyltransferase</fullName>
        <ecNumber evidence="5">2.1.1.195</ecNumber>
    </recommendedName>
    <alternativeName>
        <fullName evidence="5">Cobalt-precorrin-6A synthase</fullName>
    </alternativeName>
</protein>
<proteinExistence type="inferred from homology"/>
<dbReference type="GO" id="GO:0043780">
    <property type="term" value="F:cobalt-precorrin-5B C1-methyltransferase activity"/>
    <property type="evidence" value="ECO:0007669"/>
    <property type="project" value="RHEA"/>
</dbReference>
<reference evidence="6 7" key="1">
    <citation type="submission" date="2011-08" db="EMBL/GenBank/DDBJ databases">
        <title>The Genome Sequence of Eubacteriaceae bacterium ACC19a.</title>
        <authorList>
            <consortium name="The Broad Institute Genome Sequencing Platform"/>
            <person name="Earl A."/>
            <person name="Ward D."/>
            <person name="Feldgarden M."/>
            <person name="Gevers D."/>
            <person name="Sizova M."/>
            <person name="Hazen A."/>
            <person name="Epstein S."/>
            <person name="Young S.K."/>
            <person name="Zeng Q."/>
            <person name="Gargeya S."/>
            <person name="Fitzgerald M."/>
            <person name="Haas B."/>
            <person name="Abouelleil A."/>
            <person name="Alvarado L."/>
            <person name="Arachchi H.M."/>
            <person name="Berlin A."/>
            <person name="Brown A."/>
            <person name="Chapman S.B."/>
            <person name="Chen Z."/>
            <person name="Dunbar C."/>
            <person name="Freedman E."/>
            <person name="Gearin G."/>
            <person name="Gellesch M."/>
            <person name="Goldberg J."/>
            <person name="Griggs A."/>
            <person name="Gujja S."/>
            <person name="Heiman D."/>
            <person name="Howarth C."/>
            <person name="Larson L."/>
            <person name="Lui A."/>
            <person name="MacDonald P.J.P."/>
            <person name="Montmayeur A."/>
            <person name="Murphy C."/>
            <person name="Neiman D."/>
            <person name="Pearson M."/>
            <person name="Priest M."/>
            <person name="Roberts A."/>
            <person name="Saif S."/>
            <person name="Shea T."/>
            <person name="Shenoy N."/>
            <person name="Sisk P."/>
            <person name="Stolte C."/>
            <person name="Sykes S."/>
            <person name="Wortman J."/>
            <person name="Nusbaum C."/>
            <person name="Birren B."/>
        </authorList>
    </citation>
    <scope>NUCLEOTIDE SEQUENCE [LARGE SCALE GENOMIC DNA]</scope>
    <source>
        <strain evidence="6 7">ACC19a</strain>
    </source>
</reference>
<dbReference type="InterPro" id="IPR002748">
    <property type="entry name" value="CbiD"/>
</dbReference>
<dbReference type="HAMAP" id="MF_00787">
    <property type="entry name" value="CbiD"/>
    <property type="match status" value="1"/>
</dbReference>
<dbReference type="PANTHER" id="PTHR35863:SF1">
    <property type="entry name" value="COBALT-PRECORRIN-5B C(1)-METHYLTRANSFERASE"/>
    <property type="match status" value="1"/>
</dbReference>
<dbReference type="GO" id="GO:0019251">
    <property type="term" value="P:anaerobic cobalamin biosynthetic process"/>
    <property type="evidence" value="ECO:0007669"/>
    <property type="project" value="UniProtKB-UniRule"/>
</dbReference>
<dbReference type="NCBIfam" id="TIGR00312">
    <property type="entry name" value="cbiD"/>
    <property type="match status" value="1"/>
</dbReference>
<dbReference type="PIRSF" id="PIRSF026782">
    <property type="entry name" value="CbiD"/>
    <property type="match status" value="1"/>
</dbReference>
<organism evidence="6 7">
    <name type="scientific">Peptoanaerobacter stomatis</name>
    <dbReference type="NCBI Taxonomy" id="796937"/>
    <lineage>
        <taxon>Bacteria</taxon>
        <taxon>Bacillati</taxon>
        <taxon>Bacillota</taxon>
        <taxon>Clostridia</taxon>
        <taxon>Peptostreptococcales</taxon>
        <taxon>Filifactoraceae</taxon>
        <taxon>Peptoanaerobacter</taxon>
    </lineage>
</organism>
<evidence type="ECO:0000313" key="7">
    <source>
        <dbReference type="Proteomes" id="UP000006437"/>
    </source>
</evidence>
<keyword evidence="3 5" id="KW-0808">Transferase</keyword>
<dbReference type="SUPFAM" id="SSF111342">
    <property type="entry name" value="CbiD-like"/>
    <property type="match status" value="1"/>
</dbReference>
<dbReference type="PATRIC" id="fig|796937.3.peg.1522"/>
<keyword evidence="1 5" id="KW-0169">Cobalamin biosynthesis</keyword>